<dbReference type="HOGENOM" id="CLU_108467_0_0_10"/>
<dbReference type="EMBL" id="JH651379">
    <property type="protein sequence ID" value="EIJ40114.1"/>
    <property type="molecule type" value="Genomic_DNA"/>
</dbReference>
<dbReference type="AlphaFoldDB" id="I3C921"/>
<evidence type="ECO:0000256" key="3">
    <source>
        <dbReference type="SAM" id="Phobius"/>
    </source>
</evidence>
<evidence type="ECO:0000256" key="2">
    <source>
        <dbReference type="SAM" id="MobiDB-lite"/>
    </source>
</evidence>
<feature type="coiled-coil region" evidence="1">
    <location>
        <begin position="68"/>
        <end position="116"/>
    </location>
</feature>
<reference evidence="5 6" key="1">
    <citation type="submission" date="2012-02" db="EMBL/GenBank/DDBJ databases">
        <title>Improved High-Quality Draft genome of Joostella marina DSM 19592.</title>
        <authorList>
            <consortium name="US DOE Joint Genome Institute (JGI-PGF)"/>
            <person name="Lucas S."/>
            <person name="Copeland A."/>
            <person name="Lapidus A."/>
            <person name="Bruce D."/>
            <person name="Goodwin L."/>
            <person name="Pitluck S."/>
            <person name="Peters L."/>
            <person name="Chertkov O."/>
            <person name="Ovchinnikova G."/>
            <person name="Kyrpides N."/>
            <person name="Mavromatis K."/>
            <person name="Detter J.C."/>
            <person name="Han C."/>
            <person name="Land M."/>
            <person name="Hauser L."/>
            <person name="Markowitz V."/>
            <person name="Cheng J.-F."/>
            <person name="Hugenholtz P."/>
            <person name="Woyke T."/>
            <person name="Wu D."/>
            <person name="Tindall B."/>
            <person name="Brambilla E."/>
            <person name="Klenk H.-P."/>
            <person name="Eisen J.A."/>
        </authorList>
    </citation>
    <scope>NUCLEOTIDE SEQUENCE [LARGE SCALE GENOMIC DNA]</scope>
    <source>
        <strain evidence="5 6">DSM 19592</strain>
    </source>
</reference>
<feature type="transmembrane region" description="Helical" evidence="3">
    <location>
        <begin position="134"/>
        <end position="152"/>
    </location>
</feature>
<feature type="chain" id="PRO_5003668976" description="tRNA (Guanine-N1)-methyltransferase" evidence="4">
    <location>
        <begin position="25"/>
        <end position="206"/>
    </location>
</feature>
<evidence type="ECO:0000256" key="4">
    <source>
        <dbReference type="SAM" id="SignalP"/>
    </source>
</evidence>
<keyword evidence="3" id="KW-1133">Transmembrane helix</keyword>
<evidence type="ECO:0000313" key="6">
    <source>
        <dbReference type="Proteomes" id="UP000004690"/>
    </source>
</evidence>
<evidence type="ECO:0000313" key="5">
    <source>
        <dbReference type="EMBL" id="EIJ40114.1"/>
    </source>
</evidence>
<dbReference type="eggNOG" id="ENOG502ZC2G">
    <property type="taxonomic scope" value="Bacteria"/>
</dbReference>
<evidence type="ECO:0008006" key="7">
    <source>
        <dbReference type="Google" id="ProtNLM"/>
    </source>
</evidence>
<keyword evidence="3" id="KW-0812">Transmembrane</keyword>
<keyword evidence="6" id="KW-1185">Reference proteome</keyword>
<proteinExistence type="predicted"/>
<accession>I3C921</accession>
<feature type="region of interest" description="Disordered" evidence="2">
    <location>
        <begin position="180"/>
        <end position="206"/>
    </location>
</feature>
<sequence>MKMTRKNLLTATSLILFSIFTVIAQESDKKELSLTEGSIDNQFEYIFQKANNYQDYKVVKKNWLLLLKKNTLDSVARLEKELATSEQLTSTQKSKIDNLNKELASTNQQLATVTEEKDSISFFGALINKPAYKGIMWGIVAILALILGFFVYKFKNANTVTQEAQKSLAELEEEYEEHRRKALEREQKARRQLQDEINKQKLTKTK</sequence>
<feature type="compositionally biased region" description="Basic and acidic residues" evidence="2">
    <location>
        <begin position="180"/>
        <end position="199"/>
    </location>
</feature>
<keyword evidence="3" id="KW-0472">Membrane</keyword>
<keyword evidence="1" id="KW-0175">Coiled coil</keyword>
<name>I3C921_9FLAO</name>
<organism evidence="5 6">
    <name type="scientific">Galbibacter orientalis DSM 19592</name>
    <dbReference type="NCBI Taxonomy" id="926559"/>
    <lineage>
        <taxon>Bacteria</taxon>
        <taxon>Pseudomonadati</taxon>
        <taxon>Bacteroidota</taxon>
        <taxon>Flavobacteriia</taxon>
        <taxon>Flavobacteriales</taxon>
        <taxon>Flavobacteriaceae</taxon>
        <taxon>Galbibacter</taxon>
    </lineage>
</organism>
<feature type="signal peptide" evidence="4">
    <location>
        <begin position="1"/>
        <end position="24"/>
    </location>
</feature>
<evidence type="ECO:0000256" key="1">
    <source>
        <dbReference type="SAM" id="Coils"/>
    </source>
</evidence>
<keyword evidence="4" id="KW-0732">Signal</keyword>
<gene>
    <name evidence="5" type="ORF">JoomaDRAFT_3167</name>
</gene>
<dbReference type="STRING" id="926559.JoomaDRAFT_3167"/>
<protein>
    <recommendedName>
        <fullName evidence="7">tRNA (Guanine-N1)-methyltransferase</fullName>
    </recommendedName>
</protein>
<dbReference type="Proteomes" id="UP000004690">
    <property type="component" value="Unassembled WGS sequence"/>
</dbReference>